<dbReference type="EMBL" id="HBGZ01025200">
    <property type="protein sequence ID" value="CAD9620844.1"/>
    <property type="molecule type" value="Transcribed_RNA"/>
</dbReference>
<organism evidence="1">
    <name type="scientific">Skeletonema marinoi</name>
    <dbReference type="NCBI Taxonomy" id="267567"/>
    <lineage>
        <taxon>Eukaryota</taxon>
        <taxon>Sar</taxon>
        <taxon>Stramenopiles</taxon>
        <taxon>Ochrophyta</taxon>
        <taxon>Bacillariophyta</taxon>
        <taxon>Coscinodiscophyceae</taxon>
        <taxon>Thalassiosirophycidae</taxon>
        <taxon>Thalassiosirales</taxon>
        <taxon>Skeletonemataceae</taxon>
        <taxon>Skeletonema</taxon>
        <taxon>Skeletonema marinoi-dohrnii complex</taxon>
    </lineage>
</organism>
<accession>A0A7S2M1N3</accession>
<protein>
    <submittedName>
        <fullName evidence="1">Uncharacterized protein</fullName>
    </submittedName>
</protein>
<proteinExistence type="predicted"/>
<sequence>MAQGSAIHWTGSNISIDRILNCAKKMNGQLCEAVIKRDKWVEHLKKKAEHTAKVTYNNERATMILNTTYKTAMEGNLIPDRETLVTRIGNMIKSPNSNWSEKKPEWELPRTYFDA</sequence>
<name>A0A7S2M1N3_9STRA</name>
<dbReference type="AlphaFoldDB" id="A0A7S2M1N3"/>
<evidence type="ECO:0000313" key="1">
    <source>
        <dbReference type="EMBL" id="CAD9620844.1"/>
    </source>
</evidence>
<reference evidence="1" key="1">
    <citation type="submission" date="2021-01" db="EMBL/GenBank/DDBJ databases">
        <authorList>
            <person name="Corre E."/>
            <person name="Pelletier E."/>
            <person name="Niang G."/>
            <person name="Scheremetjew M."/>
            <person name="Finn R."/>
            <person name="Kale V."/>
            <person name="Holt S."/>
            <person name="Cochrane G."/>
            <person name="Meng A."/>
            <person name="Brown T."/>
            <person name="Cohen L."/>
        </authorList>
    </citation>
    <scope>NUCLEOTIDE SEQUENCE</scope>
    <source>
        <strain evidence="1">SM1012Den-03</strain>
    </source>
</reference>
<gene>
    <name evidence="1" type="ORF">SMAR0320_LOCUS17901</name>
</gene>